<proteinExistence type="predicted"/>
<organism evidence="2 3">
    <name type="scientific">Paucilactobacillus wasatchensis</name>
    <dbReference type="NCBI Taxonomy" id="1335616"/>
    <lineage>
        <taxon>Bacteria</taxon>
        <taxon>Bacillati</taxon>
        <taxon>Bacillota</taxon>
        <taxon>Bacilli</taxon>
        <taxon>Lactobacillales</taxon>
        <taxon>Lactobacillaceae</taxon>
        <taxon>Paucilactobacillus</taxon>
    </lineage>
</organism>
<accession>A0A0D1A7P9</accession>
<dbReference type="InterPro" id="IPR003615">
    <property type="entry name" value="HNH_nuc"/>
</dbReference>
<evidence type="ECO:0000313" key="3">
    <source>
        <dbReference type="Proteomes" id="UP000032279"/>
    </source>
</evidence>
<dbReference type="Proteomes" id="UP000032279">
    <property type="component" value="Unassembled WGS sequence"/>
</dbReference>
<feature type="domain" description="HNH" evidence="1">
    <location>
        <begin position="8"/>
        <end position="26"/>
    </location>
</feature>
<comment type="caution">
    <text evidence="2">The sequence shown here is derived from an EMBL/GenBank/DDBJ whole genome shotgun (WGS) entry which is preliminary data.</text>
</comment>
<dbReference type="GO" id="GO:0004519">
    <property type="term" value="F:endonuclease activity"/>
    <property type="evidence" value="ECO:0007669"/>
    <property type="project" value="UniProtKB-KW"/>
</dbReference>
<evidence type="ECO:0000313" key="2">
    <source>
        <dbReference type="EMBL" id="KIS03722.1"/>
    </source>
</evidence>
<name>A0A0D1A7P9_9LACO</name>
<protein>
    <submittedName>
        <fullName evidence="2">Restriction endonuclease</fullName>
    </submittedName>
</protein>
<gene>
    <name evidence="2" type="ORF">WDC_0716</name>
</gene>
<dbReference type="CDD" id="cd00085">
    <property type="entry name" value="HNHc"/>
    <property type="match status" value="1"/>
</dbReference>
<dbReference type="GO" id="GO:0003676">
    <property type="term" value="F:nucleic acid binding"/>
    <property type="evidence" value="ECO:0007669"/>
    <property type="project" value="InterPro"/>
</dbReference>
<evidence type="ECO:0000259" key="1">
    <source>
        <dbReference type="Pfam" id="PF01844"/>
    </source>
</evidence>
<dbReference type="GO" id="GO:0008270">
    <property type="term" value="F:zinc ion binding"/>
    <property type="evidence" value="ECO:0007669"/>
    <property type="project" value="InterPro"/>
</dbReference>
<dbReference type="InterPro" id="IPR002711">
    <property type="entry name" value="HNH"/>
</dbReference>
<dbReference type="AlphaFoldDB" id="A0A0D1A7P9"/>
<keyword evidence="3" id="KW-1185">Reference proteome</keyword>
<keyword evidence="2" id="KW-0540">Nuclease</keyword>
<sequence>MEVQPVSKADIDNLAVICRKCHHKKTEWERQYYGTGDGNVLTNAKPVNDITQISMLMNS</sequence>
<dbReference type="Pfam" id="PF01844">
    <property type="entry name" value="HNH"/>
    <property type="match status" value="1"/>
</dbReference>
<dbReference type="PATRIC" id="fig|1335616.4.peg.714"/>
<dbReference type="STRING" id="1335616.WDC_0716"/>
<keyword evidence="2" id="KW-0378">Hydrolase</keyword>
<dbReference type="EMBL" id="AWTT01000012">
    <property type="protein sequence ID" value="KIS03722.1"/>
    <property type="molecule type" value="Genomic_DNA"/>
</dbReference>
<keyword evidence="2" id="KW-0255">Endonuclease</keyword>
<reference evidence="2 3" key="1">
    <citation type="submission" date="2013-08" db="EMBL/GenBank/DDBJ databases">
        <title>Lactobacillus wasatchii sp. WDC04, a late gas producing bacteria isolated from aged chedder cheese.</title>
        <authorList>
            <person name="Oberg C.J."/>
            <person name="Culumber M."/>
            <person name="McMahon D.J."/>
            <person name="Broadbent J.R."/>
            <person name="Oberg T.S."/>
            <person name="Ortaki F."/>
        </authorList>
    </citation>
    <scope>NUCLEOTIDE SEQUENCE [LARGE SCALE GENOMIC DNA]</scope>
    <source>
        <strain evidence="2 3">WDC04</strain>
    </source>
</reference>